<protein>
    <submittedName>
        <fullName evidence="5">ATP-binding protein</fullName>
    </submittedName>
</protein>
<proteinExistence type="predicted"/>
<dbReference type="PROSITE" id="PS51379">
    <property type="entry name" value="4FE4S_FER_2"/>
    <property type="match status" value="2"/>
</dbReference>
<evidence type="ECO:0000259" key="4">
    <source>
        <dbReference type="PROSITE" id="PS51379"/>
    </source>
</evidence>
<dbReference type="GO" id="GO:0046872">
    <property type="term" value="F:metal ion binding"/>
    <property type="evidence" value="ECO:0007669"/>
    <property type="project" value="UniProtKB-KW"/>
</dbReference>
<sequence>MKKLLILSGKGGTGKTTVASSFIHLLKTKTYADCDVDAPNLHITATPHGKPEIQNFYGLPKPKIDLSKCIECKKCLEHCKFDAISYQDRITIDPYACEGCGTCKFVCPTQSITMEESVSGQTYIYHDEIVFSTAKLKMGAGASGKLVSEVKKNMDKYAKDNIAIIDGSPGIGCPVIASMTGVDMVLVVTEPTVSGISDLQRILETANYFKVKCAVCINKYDINRDNTEAIKHYCNQHKIEVVGMIPFDKMASKAINEGKNIVEMDSCAGRALRHILEHTLNILNKTI</sequence>
<evidence type="ECO:0000256" key="3">
    <source>
        <dbReference type="ARBA" id="ARBA00023014"/>
    </source>
</evidence>
<reference evidence="5" key="1">
    <citation type="journal article" date="2023" name="Int. J. Syst. Evol. Microbiol.">
        <title>&lt;i&gt;Holtiella tumoricola&lt;/i&gt; gen. nov. sp. nov., isolated from a human clinical sample.</title>
        <authorList>
            <person name="Allen-Vercoe E."/>
            <person name="Daigneault M.C."/>
            <person name="Vancuren S.J."/>
            <person name="Cochrane K."/>
            <person name="O'Neal L.L."/>
            <person name="Sankaranarayanan K."/>
            <person name="Lawson P.A."/>
        </authorList>
    </citation>
    <scope>NUCLEOTIDE SEQUENCE</scope>
    <source>
        <strain evidence="5">CC70A</strain>
    </source>
</reference>
<evidence type="ECO:0000313" key="5">
    <source>
        <dbReference type="EMBL" id="MDA3734054.1"/>
    </source>
</evidence>
<dbReference type="InterPro" id="IPR017900">
    <property type="entry name" value="4Fe4S_Fe_S_CS"/>
</dbReference>
<dbReference type="PANTHER" id="PTHR43534">
    <property type="entry name" value="MIND SUPERFAMILY P-LOOP ATPASE CONTAINING AN INSERTED FERREDOXIN DOMAIN"/>
    <property type="match status" value="1"/>
</dbReference>
<organism evidence="5 6">
    <name type="scientific">Holtiella tumoricola</name>
    <dbReference type="NCBI Taxonomy" id="3018743"/>
    <lineage>
        <taxon>Bacteria</taxon>
        <taxon>Bacillati</taxon>
        <taxon>Bacillota</taxon>
        <taxon>Clostridia</taxon>
        <taxon>Lachnospirales</taxon>
        <taxon>Cellulosilyticaceae</taxon>
        <taxon>Holtiella</taxon>
    </lineage>
</organism>
<name>A0AA42DRD6_9FIRM</name>
<dbReference type="SUPFAM" id="SSF54862">
    <property type="entry name" value="4Fe-4S ferredoxins"/>
    <property type="match status" value="1"/>
</dbReference>
<dbReference type="GO" id="GO:0051536">
    <property type="term" value="F:iron-sulfur cluster binding"/>
    <property type="evidence" value="ECO:0007669"/>
    <property type="project" value="UniProtKB-KW"/>
</dbReference>
<evidence type="ECO:0000256" key="2">
    <source>
        <dbReference type="ARBA" id="ARBA00023004"/>
    </source>
</evidence>
<accession>A0AA42DRD6</accession>
<feature type="domain" description="4Fe-4S ferredoxin-type" evidence="4">
    <location>
        <begin position="60"/>
        <end position="87"/>
    </location>
</feature>
<dbReference type="GO" id="GO:0005524">
    <property type="term" value="F:ATP binding"/>
    <property type="evidence" value="ECO:0007669"/>
    <property type="project" value="UniProtKB-KW"/>
</dbReference>
<keyword evidence="2" id="KW-0408">Iron</keyword>
<gene>
    <name evidence="5" type="ORF">PBV87_21500</name>
</gene>
<dbReference type="CDD" id="cd03110">
    <property type="entry name" value="SIMIBI_bact_arch"/>
    <property type="match status" value="1"/>
</dbReference>
<dbReference type="Gene3D" id="3.30.70.20">
    <property type="match status" value="1"/>
</dbReference>
<comment type="caution">
    <text evidence="5">The sequence shown here is derived from an EMBL/GenBank/DDBJ whole genome shotgun (WGS) entry which is preliminary data.</text>
</comment>
<evidence type="ECO:0000256" key="1">
    <source>
        <dbReference type="ARBA" id="ARBA00022723"/>
    </source>
</evidence>
<dbReference type="Pfam" id="PF00037">
    <property type="entry name" value="Fer4"/>
    <property type="match status" value="2"/>
</dbReference>
<dbReference type="Gene3D" id="3.40.50.300">
    <property type="entry name" value="P-loop containing nucleotide triphosphate hydrolases"/>
    <property type="match status" value="1"/>
</dbReference>
<keyword evidence="1" id="KW-0479">Metal-binding</keyword>
<dbReference type="AlphaFoldDB" id="A0AA42DRD6"/>
<dbReference type="InterPro" id="IPR027417">
    <property type="entry name" value="P-loop_NTPase"/>
</dbReference>
<keyword evidence="6" id="KW-1185">Reference proteome</keyword>
<keyword evidence="5" id="KW-0067">ATP-binding</keyword>
<dbReference type="InterPro" id="IPR002586">
    <property type="entry name" value="CobQ/CobB/MinD/ParA_Nub-bd_dom"/>
</dbReference>
<evidence type="ECO:0000313" key="6">
    <source>
        <dbReference type="Proteomes" id="UP001169242"/>
    </source>
</evidence>
<dbReference type="PANTHER" id="PTHR43534:SF1">
    <property type="entry name" value="4FE-4S CLUSTER CONTAINING PARA FAMILY ATPASE PROTEIN"/>
    <property type="match status" value="1"/>
</dbReference>
<keyword evidence="3" id="KW-0411">Iron-sulfur</keyword>
<dbReference type="RefSeq" id="WP_271013701.1">
    <property type="nucleotide sequence ID" value="NZ_JAQIFT010000069.1"/>
</dbReference>
<dbReference type="EMBL" id="JAQIFT010000069">
    <property type="protein sequence ID" value="MDA3734054.1"/>
    <property type="molecule type" value="Genomic_DNA"/>
</dbReference>
<dbReference type="PROSITE" id="PS00198">
    <property type="entry name" value="4FE4S_FER_1"/>
    <property type="match status" value="1"/>
</dbReference>
<dbReference type="SUPFAM" id="SSF52540">
    <property type="entry name" value="P-loop containing nucleoside triphosphate hydrolases"/>
    <property type="match status" value="1"/>
</dbReference>
<dbReference type="Pfam" id="PF01656">
    <property type="entry name" value="CbiA"/>
    <property type="match status" value="1"/>
</dbReference>
<dbReference type="Proteomes" id="UP001169242">
    <property type="component" value="Unassembled WGS sequence"/>
</dbReference>
<dbReference type="InterPro" id="IPR017896">
    <property type="entry name" value="4Fe4S_Fe-S-bd"/>
</dbReference>
<feature type="domain" description="4Fe-4S ferredoxin-type" evidence="4">
    <location>
        <begin position="88"/>
        <end position="117"/>
    </location>
</feature>
<keyword evidence="5" id="KW-0547">Nucleotide-binding</keyword>